<dbReference type="EMBL" id="JAHUTI010083296">
    <property type="protein sequence ID" value="MED6259360.1"/>
    <property type="molecule type" value="Genomic_DNA"/>
</dbReference>
<dbReference type="Proteomes" id="UP001345963">
    <property type="component" value="Unassembled WGS sequence"/>
</dbReference>
<evidence type="ECO:0000256" key="1">
    <source>
        <dbReference type="SAM" id="MobiDB-lite"/>
    </source>
</evidence>
<feature type="compositionally biased region" description="Polar residues" evidence="1">
    <location>
        <begin position="22"/>
        <end position="32"/>
    </location>
</feature>
<feature type="compositionally biased region" description="Polar residues" evidence="1">
    <location>
        <begin position="122"/>
        <end position="131"/>
    </location>
</feature>
<proteinExistence type="predicted"/>
<gene>
    <name evidence="2" type="ORF">ATANTOWER_021497</name>
</gene>
<comment type="caution">
    <text evidence="2">The sequence shown here is derived from an EMBL/GenBank/DDBJ whole genome shotgun (WGS) entry which is preliminary data.</text>
</comment>
<keyword evidence="3" id="KW-1185">Reference proteome</keyword>
<reference evidence="2 3" key="1">
    <citation type="submission" date="2021-07" db="EMBL/GenBank/DDBJ databases">
        <authorList>
            <person name="Palmer J.M."/>
        </authorList>
    </citation>
    <scope>NUCLEOTIDE SEQUENCE [LARGE SCALE GENOMIC DNA]</scope>
    <source>
        <strain evidence="2 3">AT_MEX2019</strain>
        <tissue evidence="2">Muscle</tissue>
    </source>
</reference>
<protein>
    <submittedName>
        <fullName evidence="2">Uncharacterized protein</fullName>
    </submittedName>
</protein>
<evidence type="ECO:0000313" key="3">
    <source>
        <dbReference type="Proteomes" id="UP001345963"/>
    </source>
</evidence>
<feature type="compositionally biased region" description="Low complexity" evidence="1">
    <location>
        <begin position="95"/>
        <end position="119"/>
    </location>
</feature>
<feature type="region of interest" description="Disordered" evidence="1">
    <location>
        <begin position="1"/>
        <end position="131"/>
    </location>
</feature>
<name>A0ABU7CC45_9TELE</name>
<organism evidence="2 3">
    <name type="scientific">Ataeniobius toweri</name>
    <dbReference type="NCBI Taxonomy" id="208326"/>
    <lineage>
        <taxon>Eukaryota</taxon>
        <taxon>Metazoa</taxon>
        <taxon>Chordata</taxon>
        <taxon>Craniata</taxon>
        <taxon>Vertebrata</taxon>
        <taxon>Euteleostomi</taxon>
        <taxon>Actinopterygii</taxon>
        <taxon>Neopterygii</taxon>
        <taxon>Teleostei</taxon>
        <taxon>Neoteleostei</taxon>
        <taxon>Acanthomorphata</taxon>
        <taxon>Ovalentaria</taxon>
        <taxon>Atherinomorphae</taxon>
        <taxon>Cyprinodontiformes</taxon>
        <taxon>Goodeidae</taxon>
        <taxon>Ataeniobius</taxon>
    </lineage>
</organism>
<evidence type="ECO:0000313" key="2">
    <source>
        <dbReference type="EMBL" id="MED6259360.1"/>
    </source>
</evidence>
<accession>A0ABU7CC45</accession>
<sequence>MHKIEVHVVQTSLPTRAIPGRNSPNSPMNSDLNPMSPQPPMNPNMNLPIGPPQPGHRDRTHATKPKHHESPLHRGTPSQMSSTPKKLMNTHRHSVSSTHSPAPSTPAASCPPSQSASMACTVLTTDPPSPH</sequence>